<name>A0A6L3ARG5_AZOBR</name>
<protein>
    <submittedName>
        <fullName evidence="1">Uncharacterized protein</fullName>
    </submittedName>
</protein>
<sequence length="117" mass="12952">MLRADVDLLPRGGRPGRRVARIWALEATGLIADAQPTAYMVAIAETVGFQVVKKAGWINGVSGRGGALEILRLAIQAYEQDALRELPEDLQDHLRFEVDFETHVEVLEDALRTLSSR</sequence>
<proteinExistence type="predicted"/>
<accession>A0A6L3ARG5</accession>
<dbReference type="AlphaFoldDB" id="A0A6L3ARG5"/>
<reference evidence="1 2" key="1">
    <citation type="submission" date="2018-07" db="EMBL/GenBank/DDBJ databases">
        <title>Genome sequence of Roseomonas fauriae ATCC 49958.</title>
        <authorList>
            <person name="Sant'Anna F.H."/>
            <person name="Baldani J.I."/>
            <person name="Zilli J.E."/>
            <person name="Reis V.M."/>
            <person name="Hartmann A."/>
            <person name="Cruz L."/>
            <person name="de Souza E.M."/>
            <person name="de Oliveira Pedrosa F."/>
            <person name="Passaglia L.M.P."/>
        </authorList>
    </citation>
    <scope>NUCLEOTIDE SEQUENCE [LARGE SCALE GENOMIC DNA]</scope>
    <source>
        <strain evidence="1 2">ATCC 49958</strain>
    </source>
</reference>
<dbReference type="EMBL" id="QOKV01000041">
    <property type="protein sequence ID" value="KAA0676751.1"/>
    <property type="molecule type" value="Genomic_DNA"/>
</dbReference>
<comment type="caution">
    <text evidence="1">The sequence shown here is derived from an EMBL/GenBank/DDBJ whole genome shotgun (WGS) entry which is preliminary data.</text>
</comment>
<organism evidence="1 2">
    <name type="scientific">Azospirillum brasilense</name>
    <dbReference type="NCBI Taxonomy" id="192"/>
    <lineage>
        <taxon>Bacteria</taxon>
        <taxon>Pseudomonadati</taxon>
        <taxon>Pseudomonadota</taxon>
        <taxon>Alphaproteobacteria</taxon>
        <taxon>Rhodospirillales</taxon>
        <taxon>Azospirillaceae</taxon>
        <taxon>Azospirillum</taxon>
    </lineage>
</organism>
<evidence type="ECO:0000313" key="1">
    <source>
        <dbReference type="EMBL" id="KAA0676751.1"/>
    </source>
</evidence>
<evidence type="ECO:0000313" key="2">
    <source>
        <dbReference type="Proteomes" id="UP000476837"/>
    </source>
</evidence>
<dbReference type="Proteomes" id="UP000476837">
    <property type="component" value="Unassembled WGS sequence"/>
</dbReference>
<dbReference type="RefSeq" id="WP_149168201.1">
    <property type="nucleotide sequence ID" value="NZ_QOKV01000041.1"/>
</dbReference>
<gene>
    <name evidence="1" type="ORF">DS837_30450</name>
</gene>